<dbReference type="Proteomes" id="UP000550707">
    <property type="component" value="Unassembled WGS sequence"/>
</dbReference>
<evidence type="ECO:0000313" key="3">
    <source>
        <dbReference type="Proteomes" id="UP000550707"/>
    </source>
</evidence>
<sequence length="145" mass="15890">MGKLAFRLGLGRGGGGVLFLLICCWPNLTRLRLRRRSGRGSRRGRSECGGSAGGECVSSCGLTAYFFAVTTEVGTRSLTRETETWVKENIDWPPPAYLPTWDLAHNLGPDWESNRQPLGEWVDAQPLSYTSGLGEVSKLIFLLTG</sequence>
<dbReference type="AlphaFoldDB" id="A0A7J8JVQ4"/>
<protein>
    <submittedName>
        <fullName evidence="2">Uncharacterized protein</fullName>
    </submittedName>
</protein>
<name>A0A7J8JVQ4_MOLMO</name>
<proteinExistence type="predicted"/>
<organism evidence="2 3">
    <name type="scientific">Molossus molossus</name>
    <name type="common">Pallas' mastiff bat</name>
    <name type="synonym">Vespertilio molossus</name>
    <dbReference type="NCBI Taxonomy" id="27622"/>
    <lineage>
        <taxon>Eukaryota</taxon>
        <taxon>Metazoa</taxon>
        <taxon>Chordata</taxon>
        <taxon>Craniata</taxon>
        <taxon>Vertebrata</taxon>
        <taxon>Euteleostomi</taxon>
        <taxon>Mammalia</taxon>
        <taxon>Eutheria</taxon>
        <taxon>Laurasiatheria</taxon>
        <taxon>Chiroptera</taxon>
        <taxon>Yangochiroptera</taxon>
        <taxon>Molossidae</taxon>
        <taxon>Molossus</taxon>
    </lineage>
</organism>
<comment type="caution">
    <text evidence="2">The sequence shown here is derived from an EMBL/GenBank/DDBJ whole genome shotgun (WGS) entry which is preliminary data.</text>
</comment>
<keyword evidence="1" id="KW-0812">Transmembrane</keyword>
<feature type="transmembrane region" description="Helical" evidence="1">
    <location>
        <begin position="12"/>
        <end position="33"/>
    </location>
</feature>
<keyword evidence="1" id="KW-1133">Transmembrane helix</keyword>
<dbReference type="EMBL" id="JACASF010000001">
    <property type="protein sequence ID" value="KAF6500903.1"/>
    <property type="molecule type" value="Genomic_DNA"/>
</dbReference>
<keyword evidence="1" id="KW-0472">Membrane</keyword>
<gene>
    <name evidence="2" type="ORF">HJG59_007930</name>
</gene>
<evidence type="ECO:0000313" key="2">
    <source>
        <dbReference type="EMBL" id="KAF6500903.1"/>
    </source>
</evidence>
<evidence type="ECO:0000256" key="1">
    <source>
        <dbReference type="SAM" id="Phobius"/>
    </source>
</evidence>
<accession>A0A7J8JVQ4</accession>
<reference evidence="2 3" key="1">
    <citation type="journal article" date="2020" name="Nature">
        <title>Six reference-quality genomes reveal evolution of bat adaptations.</title>
        <authorList>
            <person name="Jebb D."/>
            <person name="Huang Z."/>
            <person name="Pippel M."/>
            <person name="Hughes G.M."/>
            <person name="Lavrichenko K."/>
            <person name="Devanna P."/>
            <person name="Winkler S."/>
            <person name="Jermiin L.S."/>
            <person name="Skirmuntt E.C."/>
            <person name="Katzourakis A."/>
            <person name="Burkitt-Gray L."/>
            <person name="Ray D.A."/>
            <person name="Sullivan K.A.M."/>
            <person name="Roscito J.G."/>
            <person name="Kirilenko B.M."/>
            <person name="Davalos L.M."/>
            <person name="Corthals A.P."/>
            <person name="Power M.L."/>
            <person name="Jones G."/>
            <person name="Ransome R.D."/>
            <person name="Dechmann D.K.N."/>
            <person name="Locatelli A.G."/>
            <person name="Puechmaille S.J."/>
            <person name="Fedrigo O."/>
            <person name="Jarvis E.D."/>
            <person name="Hiller M."/>
            <person name="Vernes S.C."/>
            <person name="Myers E.W."/>
            <person name="Teeling E.C."/>
        </authorList>
    </citation>
    <scope>NUCLEOTIDE SEQUENCE [LARGE SCALE GENOMIC DNA]</scope>
    <source>
        <strain evidence="2">MMolMol1</strain>
        <tissue evidence="2">Muscle</tissue>
    </source>
</reference>
<dbReference type="InParanoid" id="A0A7J8JVQ4"/>
<keyword evidence="3" id="KW-1185">Reference proteome</keyword>